<dbReference type="NCBIfam" id="TIGR00096">
    <property type="entry name" value="16S rRNA (cytidine(1402)-2'-O)-methyltransferase"/>
    <property type="match status" value="1"/>
</dbReference>
<name>A0A4S8KA19_MUSBA</name>
<dbReference type="SUPFAM" id="SSF53790">
    <property type="entry name" value="Tetrapyrrole methylase"/>
    <property type="match status" value="1"/>
</dbReference>
<dbReference type="GO" id="GO:0032259">
    <property type="term" value="P:methylation"/>
    <property type="evidence" value="ECO:0007669"/>
    <property type="project" value="UniProtKB-KW"/>
</dbReference>
<dbReference type="InterPro" id="IPR035996">
    <property type="entry name" value="4pyrrol_Methylase_sf"/>
</dbReference>
<evidence type="ECO:0000313" key="7">
    <source>
        <dbReference type="EMBL" id="THU71896.1"/>
    </source>
</evidence>
<evidence type="ECO:0000256" key="1">
    <source>
        <dbReference type="ARBA" id="ARBA00022490"/>
    </source>
</evidence>
<keyword evidence="2" id="KW-0698">rRNA processing</keyword>
<dbReference type="PANTHER" id="PTHR46111:SF1">
    <property type="entry name" value="RIBOSOMAL RNA SMALL SUBUNIT METHYLTRANSFERASE I"/>
    <property type="match status" value="1"/>
</dbReference>
<protein>
    <recommendedName>
        <fullName evidence="6">Tetrapyrrole methylase domain-containing protein</fullName>
    </recommendedName>
</protein>
<dbReference type="PANTHER" id="PTHR46111">
    <property type="entry name" value="RIBOSOMAL RNA SMALL SUBUNIT METHYLTRANSFERASE I"/>
    <property type="match status" value="1"/>
</dbReference>
<keyword evidence="1" id="KW-0963">Cytoplasm</keyword>
<evidence type="ECO:0000259" key="6">
    <source>
        <dbReference type="Pfam" id="PF00590"/>
    </source>
</evidence>
<dbReference type="InterPro" id="IPR018063">
    <property type="entry name" value="SAM_MeTrfase_RsmI_CS"/>
</dbReference>
<dbReference type="InterPro" id="IPR000878">
    <property type="entry name" value="4pyrrol_Mease"/>
</dbReference>
<dbReference type="CDD" id="cd11648">
    <property type="entry name" value="RsmI"/>
    <property type="match status" value="1"/>
</dbReference>
<dbReference type="PROSITE" id="PS01296">
    <property type="entry name" value="RSMI"/>
    <property type="match status" value="1"/>
</dbReference>
<evidence type="ECO:0000256" key="4">
    <source>
        <dbReference type="ARBA" id="ARBA00022679"/>
    </source>
</evidence>
<evidence type="ECO:0000256" key="5">
    <source>
        <dbReference type="ARBA" id="ARBA00022691"/>
    </source>
</evidence>
<accession>A0A4S8KA19</accession>
<sequence>MELSTKTHLLQSGIAQPRIQSLDLNPITAANTIRSITKAALRKKNLLQPYPFLLPSLPLPAPPPMLRFISRPFAVTAGFIVARSFAPCPLCSLRNRRFAPRFVRVSSSASDINAHLQQQQHGNGDSSKSSGIAQPRIQSLDLNPITAANTIRSITKAALRKKNLLQPYPFLLPSLPLPAPPPMLRFISRPFAVTAGFIVARSFALALSVPSETVVSPPASFVSLLPPQTSTPTCSSSSMAMEIPPNRSGLYLVATPIGNLEDITLRAIRILKFADIILSEDTRHSRKLLQYYGIKTPLISYHKFNESERESSVLQRLRQGEIIALISDAGTPCISDPGMELAKVCVNENIPVIPIPGPSALVCALSASGLSTDEFTFVGFLPKHAGSRRERLQVSAVETATQIFFVPPHKLLQFLSEASLIFGESRSCVIAREMTKVHEEFWRGTLGEANKRYSTQQPKGEITLLIEGKANSVNNVPSNDQLEVELKELISKGHSLSMAVKLVAEGTSAKRKHVYALALRLYGNQAEPMDDSTQES</sequence>
<keyword evidence="4" id="KW-0808">Transferase</keyword>
<dbReference type="EMBL" id="PYDT01000001">
    <property type="protein sequence ID" value="THU71896.1"/>
    <property type="molecule type" value="Genomic_DNA"/>
</dbReference>
<dbReference type="InterPro" id="IPR008189">
    <property type="entry name" value="rRNA_ssu_MeTfrase_I"/>
</dbReference>
<comment type="caution">
    <text evidence="7">The sequence shown here is derived from an EMBL/GenBank/DDBJ whole genome shotgun (WGS) entry which is preliminary data.</text>
</comment>
<evidence type="ECO:0000313" key="8">
    <source>
        <dbReference type="Proteomes" id="UP000317650"/>
    </source>
</evidence>
<evidence type="ECO:0000256" key="2">
    <source>
        <dbReference type="ARBA" id="ARBA00022552"/>
    </source>
</evidence>
<keyword evidence="8" id="KW-1185">Reference proteome</keyword>
<organism evidence="7 8">
    <name type="scientific">Musa balbisiana</name>
    <name type="common">Banana</name>
    <dbReference type="NCBI Taxonomy" id="52838"/>
    <lineage>
        <taxon>Eukaryota</taxon>
        <taxon>Viridiplantae</taxon>
        <taxon>Streptophyta</taxon>
        <taxon>Embryophyta</taxon>
        <taxon>Tracheophyta</taxon>
        <taxon>Spermatophyta</taxon>
        <taxon>Magnoliopsida</taxon>
        <taxon>Liliopsida</taxon>
        <taxon>Zingiberales</taxon>
        <taxon>Musaceae</taxon>
        <taxon>Musa</taxon>
    </lineage>
</organism>
<feature type="domain" description="Tetrapyrrole methylase" evidence="6">
    <location>
        <begin position="250"/>
        <end position="449"/>
    </location>
</feature>
<dbReference type="STRING" id="52838.A0A4S8KA19"/>
<dbReference type="HAMAP" id="MF_01877">
    <property type="entry name" value="16SrRNA_methyltr_I"/>
    <property type="match status" value="1"/>
</dbReference>
<dbReference type="FunFam" id="3.30.950.10:FF:000002">
    <property type="entry name" value="Ribosomal RNA small subunit methyltransferase I"/>
    <property type="match status" value="1"/>
</dbReference>
<dbReference type="GO" id="GO:0006364">
    <property type="term" value="P:rRNA processing"/>
    <property type="evidence" value="ECO:0007669"/>
    <property type="project" value="UniProtKB-KW"/>
</dbReference>
<dbReference type="AlphaFoldDB" id="A0A4S8KA19"/>
<dbReference type="GO" id="GO:0008168">
    <property type="term" value="F:methyltransferase activity"/>
    <property type="evidence" value="ECO:0007669"/>
    <property type="project" value="UniProtKB-KW"/>
</dbReference>
<reference evidence="7 8" key="1">
    <citation type="journal article" date="2019" name="Nat. Plants">
        <title>Genome sequencing of Musa balbisiana reveals subgenome evolution and function divergence in polyploid bananas.</title>
        <authorList>
            <person name="Yao X."/>
        </authorList>
    </citation>
    <scope>NUCLEOTIDE SEQUENCE [LARGE SCALE GENOMIC DNA]</scope>
    <source>
        <strain evidence="8">cv. DH-PKW</strain>
        <tissue evidence="7">Leaves</tissue>
    </source>
</reference>
<evidence type="ECO:0000256" key="3">
    <source>
        <dbReference type="ARBA" id="ARBA00022603"/>
    </source>
</evidence>
<dbReference type="Gene3D" id="3.30.950.10">
    <property type="entry name" value="Methyltransferase, Cobalt-precorrin-4 Transmethylase, Domain 2"/>
    <property type="match status" value="1"/>
</dbReference>
<dbReference type="FunFam" id="3.40.1010.10:FF:000007">
    <property type="entry name" value="Ribosomal RNA small subunit methyltransferase I"/>
    <property type="match status" value="1"/>
</dbReference>
<dbReference type="Pfam" id="PF00590">
    <property type="entry name" value="TP_methylase"/>
    <property type="match status" value="1"/>
</dbReference>
<dbReference type="Proteomes" id="UP000317650">
    <property type="component" value="Chromosome 4"/>
</dbReference>
<dbReference type="InterPro" id="IPR014776">
    <property type="entry name" value="4pyrrole_Mease_sub2"/>
</dbReference>
<proteinExistence type="inferred from homology"/>
<gene>
    <name evidence="7" type="ORF">C4D60_Mb04t06350</name>
</gene>
<dbReference type="Gene3D" id="3.40.1010.10">
    <property type="entry name" value="Cobalt-precorrin-4 Transmethylase, Domain 1"/>
    <property type="match status" value="1"/>
</dbReference>
<dbReference type="InterPro" id="IPR014777">
    <property type="entry name" value="4pyrrole_Mease_sub1"/>
</dbReference>
<keyword evidence="3" id="KW-0489">Methyltransferase</keyword>
<keyword evidence="5" id="KW-0949">S-adenosyl-L-methionine</keyword>